<dbReference type="GO" id="GO:0001917">
    <property type="term" value="C:photoreceptor inner segment"/>
    <property type="evidence" value="ECO:0007669"/>
    <property type="project" value="UniProtKB-ARBA"/>
</dbReference>
<evidence type="ECO:0000256" key="12">
    <source>
        <dbReference type="ARBA" id="ARBA00044186"/>
    </source>
</evidence>
<evidence type="ECO:0000256" key="4">
    <source>
        <dbReference type="ARBA" id="ARBA00022606"/>
    </source>
</evidence>
<dbReference type="PROSITE" id="PS50095">
    <property type="entry name" value="PLAT"/>
    <property type="match status" value="3"/>
</dbReference>
<dbReference type="Ensembl" id="ENSSBOT00000033530.1">
    <property type="protein sequence ID" value="ENSSBOP00000016724.1"/>
    <property type="gene ID" value="ENSSBOG00000025024.1"/>
</dbReference>
<keyword evidence="7" id="KW-0969">Cilium</keyword>
<keyword evidence="10" id="KW-0844">Vision</keyword>
<dbReference type="FunFam" id="3.10.20.230:FF:000006">
    <property type="entry name" value="Oxygen-regulated protein 1"/>
    <property type="match status" value="1"/>
</dbReference>
<dbReference type="Gene3D" id="3.10.20.230">
    <property type="entry name" value="Doublecortin domain"/>
    <property type="match status" value="2"/>
</dbReference>
<dbReference type="Proteomes" id="UP000233220">
    <property type="component" value="Unplaced"/>
</dbReference>
<evidence type="ECO:0000259" key="16">
    <source>
        <dbReference type="PROSITE" id="PS50095"/>
    </source>
</evidence>
<dbReference type="AlphaFoldDB" id="A0A2K6TAR8"/>
<evidence type="ECO:0000256" key="2">
    <source>
        <dbReference type="ARBA" id="ARBA00004504"/>
    </source>
</evidence>
<keyword evidence="4" id="KW-0716">Sensory transduction</keyword>
<feature type="domain" description="Doublecortin" evidence="17">
    <location>
        <begin position="36"/>
        <end position="118"/>
    </location>
</feature>
<organism evidence="18 19">
    <name type="scientific">Saimiri boliviensis boliviensis</name>
    <name type="common">Bolivian squirrel monkey</name>
    <dbReference type="NCBI Taxonomy" id="39432"/>
    <lineage>
        <taxon>Eukaryota</taxon>
        <taxon>Metazoa</taxon>
        <taxon>Chordata</taxon>
        <taxon>Craniata</taxon>
        <taxon>Vertebrata</taxon>
        <taxon>Euteleostomi</taxon>
        <taxon>Mammalia</taxon>
        <taxon>Eutheria</taxon>
        <taxon>Euarchontoglires</taxon>
        <taxon>Primates</taxon>
        <taxon>Haplorrhini</taxon>
        <taxon>Platyrrhini</taxon>
        <taxon>Cebidae</taxon>
        <taxon>Saimiriinae</taxon>
        <taxon>Saimiri</taxon>
    </lineage>
</organism>
<evidence type="ECO:0000256" key="6">
    <source>
        <dbReference type="ARBA" id="ARBA00022794"/>
    </source>
</evidence>
<keyword evidence="9" id="KW-0966">Cell projection</keyword>
<evidence type="ECO:0000256" key="8">
    <source>
        <dbReference type="ARBA" id="ARBA00023212"/>
    </source>
</evidence>
<dbReference type="GO" id="GO:0030030">
    <property type="term" value="P:cell projection organization"/>
    <property type="evidence" value="ECO:0007669"/>
    <property type="project" value="UniProtKB-KW"/>
</dbReference>
<dbReference type="Pfam" id="PF03607">
    <property type="entry name" value="DCX"/>
    <property type="match status" value="2"/>
</dbReference>
<comment type="subcellular location">
    <subcellularLocation>
        <location evidence="2">Cell projection</location>
        <location evidence="2">Cilium</location>
        <location evidence="2">Photoreceptor outer segment</location>
    </subcellularLocation>
    <subcellularLocation>
        <location evidence="1">Cytoplasm</location>
        <location evidence="1">Cytoskeleton</location>
        <location evidence="1">Cilium axoneme</location>
    </subcellularLocation>
</comment>
<dbReference type="PANTHER" id="PTHR45901">
    <property type="entry name" value="PROTEIN CBG12474"/>
    <property type="match status" value="1"/>
</dbReference>
<dbReference type="InterPro" id="IPR003533">
    <property type="entry name" value="Doublecortin_dom"/>
</dbReference>
<proteinExistence type="predicted"/>
<feature type="domain" description="PLAT" evidence="16">
    <location>
        <begin position="264"/>
        <end position="380"/>
    </location>
</feature>
<evidence type="ECO:0000256" key="13">
    <source>
        <dbReference type="ARBA" id="ARBA00046756"/>
    </source>
</evidence>
<evidence type="ECO:0000256" key="14">
    <source>
        <dbReference type="PROSITE-ProRule" id="PRU00152"/>
    </source>
</evidence>
<keyword evidence="6" id="KW-0970">Cilium biogenesis/degradation</keyword>
<evidence type="ECO:0000256" key="7">
    <source>
        <dbReference type="ARBA" id="ARBA00023069"/>
    </source>
</evidence>
<dbReference type="InterPro" id="IPR036572">
    <property type="entry name" value="Doublecortin_dom_sf"/>
</dbReference>
<dbReference type="CDD" id="cd17147">
    <property type="entry name" value="DCX2_RP1"/>
    <property type="match status" value="1"/>
</dbReference>
<keyword evidence="8" id="KW-0206">Cytoskeleton</keyword>
<evidence type="ECO:0000313" key="18">
    <source>
        <dbReference type="Ensembl" id="ENSSBOP00000016724.1"/>
    </source>
</evidence>
<dbReference type="GeneTree" id="ENSGT00940000154242"/>
<reference evidence="18" key="2">
    <citation type="submission" date="2025-09" db="UniProtKB">
        <authorList>
            <consortium name="Ensembl"/>
        </authorList>
    </citation>
    <scope>IDENTIFICATION</scope>
</reference>
<feature type="domain" description="Doublecortin" evidence="17">
    <location>
        <begin position="154"/>
        <end position="233"/>
    </location>
</feature>
<keyword evidence="5" id="KW-0677">Repeat</keyword>
<dbReference type="CDD" id="cd17145">
    <property type="entry name" value="DCX1_RP1"/>
    <property type="match status" value="1"/>
</dbReference>
<evidence type="ECO:0000256" key="5">
    <source>
        <dbReference type="ARBA" id="ARBA00022737"/>
    </source>
</evidence>
<evidence type="ECO:0000256" key="3">
    <source>
        <dbReference type="ARBA" id="ARBA00022490"/>
    </source>
</evidence>
<keyword evidence="3" id="KW-0963">Cytoplasm</keyword>
<comment type="subunit">
    <text evidence="13">Interacts (via the doublecortin domains) with microtubules. Interacts with RP1L1. Interacts with MAK.</text>
</comment>
<dbReference type="SMART" id="SM00537">
    <property type="entry name" value="DCX"/>
    <property type="match status" value="2"/>
</dbReference>
<dbReference type="GO" id="GO:0032391">
    <property type="term" value="C:photoreceptor connecting cilium"/>
    <property type="evidence" value="ECO:0007669"/>
    <property type="project" value="UniProtKB-ARBA"/>
</dbReference>
<dbReference type="InterPro" id="IPR036392">
    <property type="entry name" value="PLAT/LH2_dom_sf"/>
</dbReference>
<dbReference type="SUPFAM" id="SSF49723">
    <property type="entry name" value="Lipase/lipooxygenase domain (PLAT/LH2 domain)"/>
    <property type="match status" value="4"/>
</dbReference>
<dbReference type="GO" id="GO:0005930">
    <property type="term" value="C:axoneme"/>
    <property type="evidence" value="ECO:0007669"/>
    <property type="project" value="UniProtKB-SubCell"/>
</dbReference>
<comment type="caution">
    <text evidence="14">Lacks conserved residue(s) required for the propagation of feature annotation.</text>
</comment>
<dbReference type="SUPFAM" id="SSF89837">
    <property type="entry name" value="Doublecortin (DC)"/>
    <property type="match status" value="2"/>
</dbReference>
<feature type="domain" description="PLAT" evidence="16">
    <location>
        <begin position="392"/>
        <end position="509"/>
    </location>
</feature>
<dbReference type="Pfam" id="PF01477">
    <property type="entry name" value="PLAT"/>
    <property type="match status" value="4"/>
</dbReference>
<evidence type="ECO:0000256" key="1">
    <source>
        <dbReference type="ARBA" id="ARBA00004430"/>
    </source>
</evidence>
<feature type="domain" description="PLAT" evidence="16">
    <location>
        <begin position="856"/>
        <end position="970"/>
    </location>
</feature>
<dbReference type="InterPro" id="IPR001024">
    <property type="entry name" value="PLAT/LH2_dom"/>
</dbReference>
<dbReference type="Gene3D" id="2.60.60.20">
    <property type="entry name" value="PLAT/LH2 domain"/>
    <property type="match status" value="3"/>
</dbReference>
<dbReference type="Gene3D" id="2.40.180.10">
    <property type="entry name" value="Catalase core domain"/>
    <property type="match status" value="1"/>
</dbReference>
<keyword evidence="19" id="KW-1185">Reference proteome</keyword>
<dbReference type="FunFam" id="3.10.20.230:FF:000007">
    <property type="entry name" value="Oxygen-regulated protein 1"/>
    <property type="match status" value="1"/>
</dbReference>
<dbReference type="CDD" id="cd23312">
    <property type="entry name" value="beta-trefoil_FGF_RP1"/>
    <property type="match status" value="2"/>
</dbReference>
<dbReference type="Gene3D" id="2.80.10.50">
    <property type="match status" value="2"/>
</dbReference>
<evidence type="ECO:0000259" key="17">
    <source>
        <dbReference type="PROSITE" id="PS50309"/>
    </source>
</evidence>
<name>A0A2K6TAR8_SAIBB</name>
<reference evidence="18" key="1">
    <citation type="submission" date="2025-08" db="UniProtKB">
        <authorList>
            <consortium name="Ensembl"/>
        </authorList>
    </citation>
    <scope>IDENTIFICATION</scope>
</reference>
<dbReference type="GO" id="GO:0001750">
    <property type="term" value="C:photoreceptor outer segment"/>
    <property type="evidence" value="ECO:0007669"/>
    <property type="project" value="UniProtKB-SubCell"/>
</dbReference>
<dbReference type="SMART" id="SM00308">
    <property type="entry name" value="LH2"/>
    <property type="match status" value="3"/>
</dbReference>
<evidence type="ECO:0000256" key="11">
    <source>
        <dbReference type="ARBA" id="ARBA00043933"/>
    </source>
</evidence>
<protein>
    <recommendedName>
        <fullName evidence="12">Oxygen-regulated protein 1</fullName>
    </recommendedName>
</protein>
<dbReference type="PANTHER" id="PTHR45901:SF7">
    <property type="entry name" value="OXYGEN-REGULATED PROTEIN 1"/>
    <property type="match status" value="1"/>
</dbReference>
<dbReference type="PROSITE" id="PS50309">
    <property type="entry name" value="DC"/>
    <property type="match status" value="2"/>
</dbReference>
<feature type="region of interest" description="Disordered" evidence="15">
    <location>
        <begin position="1"/>
        <end position="25"/>
    </location>
</feature>
<dbReference type="GO" id="GO:0035556">
    <property type="term" value="P:intracellular signal transduction"/>
    <property type="evidence" value="ECO:0007669"/>
    <property type="project" value="InterPro"/>
</dbReference>
<dbReference type="CDD" id="cd01756">
    <property type="entry name" value="PLAT_repeat"/>
    <property type="match status" value="1"/>
</dbReference>
<feature type="compositionally biased region" description="Polar residues" evidence="15">
    <location>
        <begin position="1"/>
        <end position="20"/>
    </location>
</feature>
<evidence type="ECO:0000256" key="15">
    <source>
        <dbReference type="SAM" id="MobiDB-lite"/>
    </source>
</evidence>
<evidence type="ECO:0000256" key="9">
    <source>
        <dbReference type="ARBA" id="ARBA00023273"/>
    </source>
</evidence>
<accession>A0A2K6TAR8</accession>
<dbReference type="InterPro" id="IPR052970">
    <property type="entry name" value="Inner_ear_hair_cell_LOXHD"/>
</dbReference>
<evidence type="ECO:0000313" key="19">
    <source>
        <dbReference type="Proteomes" id="UP000233220"/>
    </source>
</evidence>
<gene>
    <name evidence="18" type="primary">RP1</name>
</gene>
<dbReference type="GO" id="GO:0009416">
    <property type="term" value="P:response to light stimulus"/>
    <property type="evidence" value="ECO:0007669"/>
    <property type="project" value="UniProtKB-ARBA"/>
</dbReference>
<evidence type="ECO:0000256" key="10">
    <source>
        <dbReference type="ARBA" id="ARBA00023305"/>
    </source>
</evidence>
<comment type="function">
    <text evidence="11">Microtubule-associated protein regulating the stability and length of the microtubule-based axoneme of photoreceptors. Required for the differentiation of photoreceptor cells, it plays a role in the organization of the outer segment of rod and cone photoreceptors ensuring the correct orientation and higher-order stacking of outer segment disks along the photoreceptor axoneme.</text>
</comment>
<dbReference type="SUPFAM" id="SSF50353">
    <property type="entry name" value="Cytokine"/>
    <property type="match status" value="2"/>
</dbReference>
<dbReference type="InterPro" id="IPR008996">
    <property type="entry name" value="IL1/FGF"/>
</dbReference>
<dbReference type="GO" id="GO:0007601">
    <property type="term" value="P:visual perception"/>
    <property type="evidence" value="ECO:0007669"/>
    <property type="project" value="UniProtKB-KW"/>
</dbReference>
<sequence>MSDTPSTGFSMIHPTSSEGQVPSPRHLSLTHPVVAKRISFYKSGDPQFGGVRVVVNPRSFKSFDALLDNLSRKVPLPFGVRNISTPRGRHSITRLEELEDGESYLCSHGRKVQPVDLDKARRRPRPWLSSRAVSTHAPPHSAAVAAPGMPRAPRSLVVFRNGDPKTRRAVLLSRKVTQSFEAFLQHLTEVMQRPVVKLYATDGRRVPSLQAVILSSGAVVAAGREPFKPGNYDIQKYLLPARLPGISQRVYPKGNGKSESRKSSKWKVFIITSDLPDAGTSSQIYIILYGQHRSSAPIYLYGTDGARFQDGHQDIFTITVGDIGRLFKIRIGHTNSGQSPSWHCKEIHLHNMTSGKQFYVPVQRWLARDREDGEICREFPLLSKGQPVLPVTIYEVNVATGELWNAGTTANVYISIHGEKGDTGSRKLFRSKSAFNFLRGQTDTFFLEAVHLGHLCKIVIGHDGLGPGNGWFLDDVVIKDPTTNYEYTFFCHRWLDQGEDDCKIVRELYARDNSIFSARQKLEVKRKETWAAESWKFTKGNTLQFYNKLTGGFVRLHPDGTVDAIGDKTDKYGFFDVIFNKGNICIFQSHEMRHFSLALDNGIVTGMVSGEATTELRVLYQPNRCALLESALVPGHTVAFDRRGKIADESSTGYANLSKEFVIFVKGVFLNSAVVLLATSLCQALCLQPDGSCTGVGSQSEKSYWKVHKISPGICMFESMKNAQMYLRIKDGWCDGTGTGDVSCHFKIKENLENASVSLESTKSPGLFVGLQSDGQAKPMIYTKDTNVCFYPQVIQFGRENPMGMYATPSQEEEKIHESKTQKKILAGSEARSPLPSSTAKEVRHFQNSETLLSEDEWKVLVLTGNTGTQANVTLWVYGDEGVTGPISLQKDSSEQLFLPGQEDEFQVELRSIGNIYKIRIGHDGTSGQPNWNLQKVTMQHTKSKKILDFAANMWLSQIQADGDIVHELPVVKEGQAIFPRVLLIFSRIDSIDKLFGSCLNLLLNYFIDTFQVAAVSLGKLQKVLLRCEASDKSKYWYCEKVVVREPGTTAEYVFTCQRWLPFMSQGIIHSEIELHLQGED</sequence>